<dbReference type="KEGG" id="rhl:LPU83_2169"/>
<dbReference type="Proteomes" id="UP000019443">
    <property type="component" value="Chromosome"/>
</dbReference>
<dbReference type="EMBL" id="HG916852">
    <property type="protein sequence ID" value="CDM57826.1"/>
    <property type="molecule type" value="Genomic_DNA"/>
</dbReference>
<dbReference type="eggNOG" id="COG1388">
    <property type="taxonomic scope" value="Bacteria"/>
</dbReference>
<name>W6RU45_9HYPH</name>
<organism evidence="2 3">
    <name type="scientific">Rhizobium favelukesii</name>
    <dbReference type="NCBI Taxonomy" id="348824"/>
    <lineage>
        <taxon>Bacteria</taxon>
        <taxon>Pseudomonadati</taxon>
        <taxon>Pseudomonadota</taxon>
        <taxon>Alphaproteobacteria</taxon>
        <taxon>Hyphomicrobiales</taxon>
        <taxon>Rhizobiaceae</taxon>
        <taxon>Rhizobium/Agrobacterium group</taxon>
        <taxon>Rhizobium</taxon>
    </lineage>
</organism>
<proteinExistence type="predicted"/>
<accession>W6RU45</accession>
<dbReference type="PATRIC" id="fig|348824.6.peg.2344"/>
<protein>
    <recommendedName>
        <fullName evidence="4">Peptidase C51 domain-containing protein</fullName>
    </recommendedName>
</protein>
<evidence type="ECO:0008006" key="4">
    <source>
        <dbReference type="Google" id="ProtNLM"/>
    </source>
</evidence>
<evidence type="ECO:0000313" key="3">
    <source>
        <dbReference type="Proteomes" id="UP000019443"/>
    </source>
</evidence>
<feature type="region of interest" description="Disordered" evidence="1">
    <location>
        <begin position="70"/>
        <end position="89"/>
    </location>
</feature>
<keyword evidence="3" id="KW-1185">Reference proteome</keyword>
<reference evidence="2" key="1">
    <citation type="submission" date="2013-11" db="EMBL/GenBank/DDBJ databases">
        <title>Draft genome sequence of the broad-host-range Rhizobium sp. LPU83 strain, a member of the low-genetic diversity Oregon-like Rhizobium sp. group.</title>
        <authorList>
            <person name="Wibberg D."/>
            <person name="Puehler A."/>
            <person name="Schlueter A."/>
        </authorList>
    </citation>
    <scope>NUCLEOTIDE SEQUENCE [LARGE SCALE GENOMIC DNA]</scope>
    <source>
        <strain evidence="2">LPU83</strain>
    </source>
</reference>
<evidence type="ECO:0000313" key="2">
    <source>
        <dbReference type="EMBL" id="CDM57826.1"/>
    </source>
</evidence>
<dbReference type="AlphaFoldDB" id="W6RU45"/>
<dbReference type="HOGENOM" id="CLU_1601366_0_0_5"/>
<evidence type="ECO:0000256" key="1">
    <source>
        <dbReference type="SAM" id="MobiDB-lite"/>
    </source>
</evidence>
<sequence length="166" mass="18401">MRPSTLRRRRHRPRKDWMTIARRVAALPARERSQWPDPGENPHILNDLKVCAAFVNYSSSQAATWAPTIRAPAPSSGTSKSSFMCGKTRSRAPPRFAAMRRPSPTRAGPKGNGHVGFVVAWTSTTVTLLGGNQGNTVCERTFPRLEKNSSVAKESEFVRFLMPVIV</sequence>
<gene>
    <name evidence="2" type="ORF">LPU83_2169</name>
</gene>